<keyword evidence="3" id="KW-1185">Reference proteome</keyword>
<keyword evidence="1" id="KW-0732">Signal</keyword>
<reference evidence="3" key="1">
    <citation type="submission" date="2023-07" db="EMBL/GenBank/DDBJ databases">
        <title>30 novel species of actinomycetes from the DSMZ collection.</title>
        <authorList>
            <person name="Nouioui I."/>
        </authorList>
    </citation>
    <scope>NUCLEOTIDE SEQUENCE [LARGE SCALE GENOMIC DNA]</scope>
    <source>
        <strain evidence="3">DSM 41699</strain>
    </source>
</reference>
<evidence type="ECO:0000313" key="2">
    <source>
        <dbReference type="EMBL" id="MDT0462141.1"/>
    </source>
</evidence>
<sequence>MKARARLEAIAGVMSRRRWMCASAATALALVTTPGAVAAEQGTGVRTCPVIQQHARTVHVPGVAGPRGFPSATGEIDTGLCVREAVRLTATGLIAVTGNGTPTFGPGGDPTRLAGQGFPLQGVPSWSLIGRIGNGPWQYIGAGPTTLVGRGELFLAVNDDYFSDNSGFFTATLTRCVRTAPFGSITGGLADPRLPGLGVPCAD</sequence>
<name>A0ABU2TMH5_9ACTN</name>
<dbReference type="Gene3D" id="2.60.120.430">
    <property type="entry name" value="Galactose-binding lectin"/>
    <property type="match status" value="1"/>
</dbReference>
<evidence type="ECO:0000313" key="3">
    <source>
        <dbReference type="Proteomes" id="UP001183809"/>
    </source>
</evidence>
<protein>
    <recommendedName>
        <fullName evidence="4">Secreted protein</fullName>
    </recommendedName>
</protein>
<dbReference type="RefSeq" id="WP_311691829.1">
    <property type="nucleotide sequence ID" value="NZ_JAVREY010000003.1"/>
</dbReference>
<feature type="signal peptide" evidence="1">
    <location>
        <begin position="1"/>
        <end position="38"/>
    </location>
</feature>
<gene>
    <name evidence="2" type="ORF">RM764_03825</name>
</gene>
<comment type="caution">
    <text evidence="2">The sequence shown here is derived from an EMBL/GenBank/DDBJ whole genome shotgun (WGS) entry which is preliminary data.</text>
</comment>
<proteinExistence type="predicted"/>
<evidence type="ECO:0000256" key="1">
    <source>
        <dbReference type="SAM" id="SignalP"/>
    </source>
</evidence>
<organism evidence="2 3">
    <name type="scientific">Streptomyces gibsoniae</name>
    <dbReference type="NCBI Taxonomy" id="3075529"/>
    <lineage>
        <taxon>Bacteria</taxon>
        <taxon>Bacillati</taxon>
        <taxon>Actinomycetota</taxon>
        <taxon>Actinomycetes</taxon>
        <taxon>Kitasatosporales</taxon>
        <taxon>Streptomycetaceae</taxon>
        <taxon>Streptomyces</taxon>
    </lineage>
</organism>
<accession>A0ABU2TMH5</accession>
<dbReference type="Proteomes" id="UP001183809">
    <property type="component" value="Unassembled WGS sequence"/>
</dbReference>
<evidence type="ECO:0008006" key="4">
    <source>
        <dbReference type="Google" id="ProtNLM"/>
    </source>
</evidence>
<dbReference type="EMBL" id="JAVREY010000003">
    <property type="protein sequence ID" value="MDT0462141.1"/>
    <property type="molecule type" value="Genomic_DNA"/>
</dbReference>
<feature type="chain" id="PRO_5046314845" description="Secreted protein" evidence="1">
    <location>
        <begin position="39"/>
        <end position="203"/>
    </location>
</feature>
<dbReference type="PROSITE" id="PS51318">
    <property type="entry name" value="TAT"/>
    <property type="match status" value="1"/>
</dbReference>
<dbReference type="InterPro" id="IPR006311">
    <property type="entry name" value="TAT_signal"/>
</dbReference>